<feature type="compositionally biased region" description="Polar residues" evidence="5">
    <location>
        <begin position="97"/>
        <end position="108"/>
    </location>
</feature>
<dbReference type="SUPFAM" id="SSF46689">
    <property type="entry name" value="Homeodomain-like"/>
    <property type="match status" value="1"/>
</dbReference>
<dbReference type="FunFam" id="1.10.10.60:FF:000355">
    <property type="entry name" value="Transcription factor MYB124"/>
    <property type="match status" value="1"/>
</dbReference>
<dbReference type="PANTHER" id="PTHR45614">
    <property type="entry name" value="MYB PROTEIN-RELATED"/>
    <property type="match status" value="1"/>
</dbReference>
<keyword evidence="3 8" id="KW-0238">DNA-binding</keyword>
<comment type="subcellular location">
    <subcellularLocation>
        <location evidence="1">Nucleus</location>
    </subcellularLocation>
</comment>
<feature type="compositionally biased region" description="Basic and acidic residues" evidence="5">
    <location>
        <begin position="117"/>
        <end position="126"/>
    </location>
</feature>
<sequence length="287" mass="32494">MNNAAPNPQRRGPWSQYEDVYLMELVRTHGALNWVRIASTLGTRTPKQCRERYHQNLKPTLNHEPITPEEGVLIERLVADLGKRWAEIARRLNGRSDNSVKNWWNGSQNRRKRTDRRRAAQDHHDTYQYPNRPGLSISTPAMPMPGAQLSPLTGTAMRHPMSSWVEAPLPSPCSSDSAESEMGSNYTTSPSHQTMQLAVPVELPPLRQSGLPTAGDRLPSFDRLAPPPHPYADRPEYQPRLPPFATQAQLPTAPNSPVQQQQQQQQQQQSQNRKTQDSRMHLSALMD</sequence>
<dbReference type="GO" id="GO:0033993">
    <property type="term" value="P:response to lipid"/>
    <property type="evidence" value="ECO:0007669"/>
    <property type="project" value="UniProtKB-ARBA"/>
</dbReference>
<dbReference type="GO" id="GO:1902584">
    <property type="term" value="P:positive regulation of response to water deprivation"/>
    <property type="evidence" value="ECO:0007669"/>
    <property type="project" value="UniProtKB-ARBA"/>
</dbReference>
<feature type="region of interest" description="Disordered" evidence="5">
    <location>
        <begin position="97"/>
        <end position="193"/>
    </location>
</feature>
<evidence type="ECO:0000256" key="4">
    <source>
        <dbReference type="ARBA" id="ARBA00023242"/>
    </source>
</evidence>
<proteinExistence type="predicted"/>
<protein>
    <submittedName>
        <fullName evidence="8">Myb-like DNA-binding protein</fullName>
    </submittedName>
</protein>
<evidence type="ECO:0000259" key="7">
    <source>
        <dbReference type="PROSITE" id="PS51294"/>
    </source>
</evidence>
<feature type="domain" description="HTH myb-type" evidence="7">
    <location>
        <begin position="62"/>
        <end position="112"/>
    </location>
</feature>
<evidence type="ECO:0000256" key="5">
    <source>
        <dbReference type="SAM" id="MobiDB-lite"/>
    </source>
</evidence>
<evidence type="ECO:0000256" key="3">
    <source>
        <dbReference type="ARBA" id="ARBA00023125"/>
    </source>
</evidence>
<gene>
    <name evidence="8" type="ORF">FTJAE_11693</name>
</gene>
<dbReference type="InterPro" id="IPR009057">
    <property type="entry name" value="Homeodomain-like_sf"/>
</dbReference>
<dbReference type="GO" id="GO:0000278">
    <property type="term" value="P:mitotic cell cycle"/>
    <property type="evidence" value="ECO:0007669"/>
    <property type="project" value="TreeGrafter"/>
</dbReference>
<evidence type="ECO:0000256" key="2">
    <source>
        <dbReference type="ARBA" id="ARBA00022737"/>
    </source>
</evidence>
<dbReference type="AlphaFoldDB" id="A0A8H5VDA2"/>
<dbReference type="OrthoDB" id="2143914at2759"/>
<dbReference type="GO" id="GO:0045944">
    <property type="term" value="P:positive regulation of transcription by RNA polymerase II"/>
    <property type="evidence" value="ECO:0007669"/>
    <property type="project" value="TreeGrafter"/>
</dbReference>
<dbReference type="RefSeq" id="XP_037201226.1">
    <property type="nucleotide sequence ID" value="XM_037344662.1"/>
</dbReference>
<feature type="domain" description="HTH myb-type" evidence="7">
    <location>
        <begin position="10"/>
        <end position="61"/>
    </location>
</feature>
<dbReference type="GO" id="GO:0032875">
    <property type="term" value="P:regulation of DNA endoreduplication"/>
    <property type="evidence" value="ECO:0007669"/>
    <property type="project" value="UniProtKB-ARBA"/>
</dbReference>
<dbReference type="GO" id="GO:0000981">
    <property type="term" value="F:DNA-binding transcription factor activity, RNA polymerase II-specific"/>
    <property type="evidence" value="ECO:0007669"/>
    <property type="project" value="TreeGrafter"/>
</dbReference>
<accession>A0A8H5VDA2</accession>
<dbReference type="GO" id="GO:0000978">
    <property type="term" value="F:RNA polymerase II cis-regulatory region sequence-specific DNA binding"/>
    <property type="evidence" value="ECO:0007669"/>
    <property type="project" value="TreeGrafter"/>
</dbReference>
<evidence type="ECO:0000256" key="1">
    <source>
        <dbReference type="ARBA" id="ARBA00004123"/>
    </source>
</evidence>
<dbReference type="Proteomes" id="UP000530670">
    <property type="component" value="Unassembled WGS sequence"/>
</dbReference>
<dbReference type="PROSITE" id="PS50090">
    <property type="entry name" value="MYB_LIKE"/>
    <property type="match status" value="2"/>
</dbReference>
<dbReference type="SMART" id="SM00717">
    <property type="entry name" value="SANT"/>
    <property type="match status" value="2"/>
</dbReference>
<feature type="compositionally biased region" description="Low complexity" evidence="5">
    <location>
        <begin position="259"/>
        <end position="271"/>
    </location>
</feature>
<dbReference type="PROSITE" id="PS51294">
    <property type="entry name" value="HTH_MYB"/>
    <property type="match status" value="2"/>
</dbReference>
<evidence type="ECO:0000313" key="8">
    <source>
        <dbReference type="EMBL" id="KAF5620282.1"/>
    </source>
</evidence>
<reference evidence="8 9" key="1">
    <citation type="submission" date="2020-05" db="EMBL/GenBank/DDBJ databases">
        <title>Identification and distribution of gene clusters putatively required for synthesis of sphingolipid metabolism inhibitors in phylogenetically diverse species of the filamentous fungus Fusarium.</title>
        <authorList>
            <person name="Kim H.-S."/>
            <person name="Busman M."/>
            <person name="Brown D.W."/>
            <person name="Divon H."/>
            <person name="Uhlig S."/>
            <person name="Proctor R.H."/>
        </authorList>
    </citation>
    <scope>NUCLEOTIDE SEQUENCE [LARGE SCALE GENOMIC DNA]</scope>
    <source>
        <strain evidence="8 9">NRRL 66243</strain>
    </source>
</reference>
<dbReference type="InterPro" id="IPR001005">
    <property type="entry name" value="SANT/Myb"/>
</dbReference>
<dbReference type="GO" id="GO:1901002">
    <property type="term" value="P:positive regulation of response to salt stress"/>
    <property type="evidence" value="ECO:0007669"/>
    <property type="project" value="UniProtKB-ARBA"/>
</dbReference>
<dbReference type="GO" id="GO:2000037">
    <property type="term" value="P:regulation of stomatal complex patterning"/>
    <property type="evidence" value="ECO:0007669"/>
    <property type="project" value="UniProtKB-ARBA"/>
</dbReference>
<name>A0A8H5VDA2_9HYPO</name>
<dbReference type="GO" id="GO:0005634">
    <property type="term" value="C:nucleus"/>
    <property type="evidence" value="ECO:0007669"/>
    <property type="project" value="UniProtKB-SubCell"/>
</dbReference>
<dbReference type="GeneID" id="59296932"/>
<keyword evidence="4" id="KW-0539">Nucleus</keyword>
<keyword evidence="9" id="KW-1185">Reference proteome</keyword>
<evidence type="ECO:0000259" key="6">
    <source>
        <dbReference type="PROSITE" id="PS50090"/>
    </source>
</evidence>
<feature type="compositionally biased region" description="Polar residues" evidence="5">
    <location>
        <begin position="172"/>
        <end position="193"/>
    </location>
</feature>
<dbReference type="EMBL" id="JAAQRI010000299">
    <property type="protein sequence ID" value="KAF5620282.1"/>
    <property type="molecule type" value="Genomic_DNA"/>
</dbReference>
<dbReference type="Pfam" id="PF00249">
    <property type="entry name" value="Myb_DNA-binding"/>
    <property type="match status" value="2"/>
</dbReference>
<comment type="caution">
    <text evidence="8">The sequence shown here is derived from an EMBL/GenBank/DDBJ whole genome shotgun (WGS) entry which is preliminary data.</text>
</comment>
<dbReference type="InterPro" id="IPR017930">
    <property type="entry name" value="Myb_dom"/>
</dbReference>
<organism evidence="8 9">
    <name type="scientific">Fusarium tjaetaba</name>
    <dbReference type="NCBI Taxonomy" id="1567544"/>
    <lineage>
        <taxon>Eukaryota</taxon>
        <taxon>Fungi</taxon>
        <taxon>Dikarya</taxon>
        <taxon>Ascomycota</taxon>
        <taxon>Pezizomycotina</taxon>
        <taxon>Sordariomycetes</taxon>
        <taxon>Hypocreomycetidae</taxon>
        <taxon>Hypocreales</taxon>
        <taxon>Nectriaceae</taxon>
        <taxon>Fusarium</taxon>
        <taxon>Fusarium fujikuroi species complex</taxon>
    </lineage>
</organism>
<dbReference type="PANTHER" id="PTHR45614:SF25">
    <property type="entry name" value="MYB PROTEIN"/>
    <property type="match status" value="1"/>
</dbReference>
<dbReference type="CDD" id="cd00167">
    <property type="entry name" value="SANT"/>
    <property type="match status" value="2"/>
</dbReference>
<feature type="domain" description="Myb-like" evidence="6">
    <location>
        <begin position="58"/>
        <end position="105"/>
    </location>
</feature>
<dbReference type="GO" id="GO:0050891">
    <property type="term" value="P:multicellular organismal-level water homeostasis"/>
    <property type="evidence" value="ECO:0007669"/>
    <property type="project" value="UniProtKB-ARBA"/>
</dbReference>
<dbReference type="InterPro" id="IPR050560">
    <property type="entry name" value="MYB_TF"/>
</dbReference>
<evidence type="ECO:0000313" key="9">
    <source>
        <dbReference type="Proteomes" id="UP000530670"/>
    </source>
</evidence>
<feature type="region of interest" description="Disordered" evidence="5">
    <location>
        <begin position="205"/>
        <end position="287"/>
    </location>
</feature>
<dbReference type="Gene3D" id="1.10.10.60">
    <property type="entry name" value="Homeodomain-like"/>
    <property type="match status" value="2"/>
</dbReference>
<feature type="domain" description="Myb-like" evidence="6">
    <location>
        <begin position="6"/>
        <end position="57"/>
    </location>
</feature>
<feature type="compositionally biased region" description="Polar residues" evidence="5">
    <location>
        <begin position="246"/>
        <end position="258"/>
    </location>
</feature>
<dbReference type="GO" id="GO:1902806">
    <property type="term" value="P:regulation of cell cycle G1/S phase transition"/>
    <property type="evidence" value="ECO:0007669"/>
    <property type="project" value="UniProtKB-ARBA"/>
</dbReference>
<keyword evidence="2" id="KW-0677">Repeat</keyword>